<evidence type="ECO:0000313" key="2">
    <source>
        <dbReference type="Proteomes" id="UP000790347"/>
    </source>
</evidence>
<dbReference type="EMBL" id="ASGP02000001">
    <property type="protein sequence ID" value="KAH9527546.1"/>
    <property type="molecule type" value="Genomic_DNA"/>
</dbReference>
<dbReference type="AlphaFoldDB" id="A0A922L8S4"/>
<keyword evidence="2" id="KW-1185">Reference proteome</keyword>
<sequence>MKLRNSFFALKNLPKTFHNENDFMGKLFSIYEFQSEALKTDDDHFLDGNPRYLSLTEASTGT</sequence>
<organism evidence="1 2">
    <name type="scientific">Dermatophagoides farinae</name>
    <name type="common">American house dust mite</name>
    <dbReference type="NCBI Taxonomy" id="6954"/>
    <lineage>
        <taxon>Eukaryota</taxon>
        <taxon>Metazoa</taxon>
        <taxon>Ecdysozoa</taxon>
        <taxon>Arthropoda</taxon>
        <taxon>Chelicerata</taxon>
        <taxon>Arachnida</taxon>
        <taxon>Acari</taxon>
        <taxon>Acariformes</taxon>
        <taxon>Sarcoptiformes</taxon>
        <taxon>Astigmata</taxon>
        <taxon>Psoroptidia</taxon>
        <taxon>Analgoidea</taxon>
        <taxon>Pyroglyphidae</taxon>
        <taxon>Dermatophagoidinae</taxon>
        <taxon>Dermatophagoides</taxon>
    </lineage>
</organism>
<protein>
    <submittedName>
        <fullName evidence="1">Uncharacterized protein</fullName>
    </submittedName>
</protein>
<gene>
    <name evidence="1" type="ORF">DERF_001555</name>
</gene>
<dbReference type="Proteomes" id="UP000790347">
    <property type="component" value="Unassembled WGS sequence"/>
</dbReference>
<proteinExistence type="predicted"/>
<reference evidence="1" key="1">
    <citation type="submission" date="2013-05" db="EMBL/GenBank/DDBJ databases">
        <authorList>
            <person name="Yim A.K.Y."/>
            <person name="Chan T.F."/>
            <person name="Ji K.M."/>
            <person name="Liu X.Y."/>
            <person name="Zhou J.W."/>
            <person name="Li R.Q."/>
            <person name="Yang K.Y."/>
            <person name="Li J."/>
            <person name="Li M."/>
            <person name="Law P.T.W."/>
            <person name="Wu Y.L."/>
            <person name="Cai Z.L."/>
            <person name="Qin H."/>
            <person name="Bao Y."/>
            <person name="Leung R.K.K."/>
            <person name="Ng P.K.S."/>
            <person name="Zou J."/>
            <person name="Zhong X.J."/>
            <person name="Ran P.X."/>
            <person name="Zhong N.S."/>
            <person name="Liu Z.G."/>
            <person name="Tsui S.K.W."/>
        </authorList>
    </citation>
    <scope>NUCLEOTIDE SEQUENCE</scope>
    <source>
        <strain evidence="1">Derf</strain>
        <tissue evidence="1">Whole organism</tissue>
    </source>
</reference>
<accession>A0A922L8S4</accession>
<name>A0A922L8S4_DERFA</name>
<comment type="caution">
    <text evidence="1">The sequence shown here is derived from an EMBL/GenBank/DDBJ whole genome shotgun (WGS) entry which is preliminary data.</text>
</comment>
<evidence type="ECO:0000313" key="1">
    <source>
        <dbReference type="EMBL" id="KAH9527546.1"/>
    </source>
</evidence>
<reference evidence="1" key="2">
    <citation type="journal article" date="2022" name="Res Sq">
        <title>Comparative Genomics Reveals Insights into the Divergent Evolution of Astigmatic Mites and Household Pest Adaptations.</title>
        <authorList>
            <person name="Xiong Q."/>
            <person name="Wan A.T.-Y."/>
            <person name="Liu X.-Y."/>
            <person name="Fung C.S.-H."/>
            <person name="Xiao X."/>
            <person name="Malainual N."/>
            <person name="Hou J."/>
            <person name="Wang L."/>
            <person name="Wang M."/>
            <person name="Yang K."/>
            <person name="Cui Y."/>
            <person name="Leung E."/>
            <person name="Nong W."/>
            <person name="Shin S.-K."/>
            <person name="Au S."/>
            <person name="Jeong K.Y."/>
            <person name="Chew F.T."/>
            <person name="Hui J."/>
            <person name="Leung T.F."/>
            <person name="Tungtrongchitr A."/>
            <person name="Zhong N."/>
            <person name="Liu Z."/>
            <person name="Tsui S."/>
        </authorList>
    </citation>
    <scope>NUCLEOTIDE SEQUENCE</scope>
    <source>
        <strain evidence="1">Derf</strain>
        <tissue evidence="1">Whole organism</tissue>
    </source>
</reference>